<dbReference type="PANTHER" id="PTHR43531:SF11">
    <property type="entry name" value="METHYL-ACCEPTING CHEMOTAXIS PROTEIN 3"/>
    <property type="match status" value="1"/>
</dbReference>
<dbReference type="Pfam" id="PF00015">
    <property type="entry name" value="MCPsignal"/>
    <property type="match status" value="1"/>
</dbReference>
<dbReference type="Pfam" id="PF18947">
    <property type="entry name" value="HAMP_2"/>
    <property type="match status" value="1"/>
</dbReference>
<dbReference type="InterPro" id="IPR007891">
    <property type="entry name" value="CHASE3"/>
</dbReference>
<evidence type="ECO:0008006" key="11">
    <source>
        <dbReference type="Google" id="ProtNLM"/>
    </source>
</evidence>
<dbReference type="Gene3D" id="1.10.287.950">
    <property type="entry name" value="Methyl-accepting chemotaxis protein"/>
    <property type="match status" value="1"/>
</dbReference>
<feature type="chain" id="PRO_5007506803" description="Chemotaxis protein" evidence="6">
    <location>
        <begin position="26"/>
        <end position="710"/>
    </location>
</feature>
<keyword evidence="1" id="KW-0145">Chemotaxis</keyword>
<evidence type="ECO:0000256" key="6">
    <source>
        <dbReference type="SAM" id="SignalP"/>
    </source>
</evidence>
<reference evidence="9 10" key="1">
    <citation type="journal article" date="2014" name="Proc. Natl. Acad. Sci. U.S.A.">
        <title>Functional type 2 photosynthetic reaction centers found in the rare bacterial phylum Gemmatimonadetes.</title>
        <authorList>
            <person name="Zeng Y."/>
            <person name="Feng F."/>
            <person name="Medova H."/>
            <person name="Dean J."/>
            <person name="Koblizek M."/>
        </authorList>
    </citation>
    <scope>NUCLEOTIDE SEQUENCE [LARGE SCALE GENOMIC DNA]</scope>
    <source>
        <strain evidence="9 10">AP64</strain>
    </source>
</reference>
<evidence type="ECO:0000313" key="10">
    <source>
        <dbReference type="Proteomes" id="UP000076404"/>
    </source>
</evidence>
<dbReference type="STRING" id="1379270.GEMMAAP_13785"/>
<dbReference type="eggNOG" id="COG0840">
    <property type="taxonomic scope" value="Bacteria"/>
</dbReference>
<keyword evidence="6" id="KW-0732">Signal</keyword>
<dbReference type="SUPFAM" id="SSF58104">
    <property type="entry name" value="Methyl-accepting chemotaxis protein (MCP) signaling domain"/>
    <property type="match status" value="1"/>
</dbReference>
<dbReference type="SMART" id="SM00283">
    <property type="entry name" value="MA"/>
    <property type="match status" value="1"/>
</dbReference>
<feature type="signal peptide" evidence="6">
    <location>
        <begin position="1"/>
        <end position="25"/>
    </location>
</feature>
<feature type="transmembrane region" description="Helical" evidence="5">
    <location>
        <begin position="189"/>
        <end position="212"/>
    </location>
</feature>
<evidence type="ECO:0000259" key="7">
    <source>
        <dbReference type="PROSITE" id="PS50111"/>
    </source>
</evidence>
<accession>A0A143BM56</accession>
<dbReference type="InterPro" id="IPR004090">
    <property type="entry name" value="Chemotax_Me-accpt_rcpt"/>
</dbReference>
<dbReference type="Pfam" id="PF05227">
    <property type="entry name" value="CHASE3"/>
    <property type="match status" value="1"/>
</dbReference>
<keyword evidence="3" id="KW-0807">Transducer</keyword>
<dbReference type="KEGG" id="gph:GEMMAAP_13785"/>
<feature type="domain" description="HAMP" evidence="8">
    <location>
        <begin position="343"/>
        <end position="395"/>
    </location>
</feature>
<dbReference type="Gene3D" id="6.10.340.10">
    <property type="match status" value="1"/>
</dbReference>
<evidence type="ECO:0000313" key="9">
    <source>
        <dbReference type="EMBL" id="AMW05590.1"/>
    </source>
</evidence>
<feature type="domain" description="HAMP" evidence="8">
    <location>
        <begin position="213"/>
        <end position="265"/>
    </location>
</feature>
<dbReference type="CDD" id="cd06225">
    <property type="entry name" value="HAMP"/>
    <property type="match status" value="1"/>
</dbReference>
<dbReference type="AlphaFoldDB" id="A0A143BM56"/>
<comment type="similarity">
    <text evidence="2">Belongs to the methyl-accepting chemotaxis (MCP) protein family.</text>
</comment>
<evidence type="ECO:0000256" key="4">
    <source>
        <dbReference type="SAM" id="MobiDB-lite"/>
    </source>
</evidence>
<dbReference type="PANTHER" id="PTHR43531">
    <property type="entry name" value="PROTEIN ICFG"/>
    <property type="match status" value="1"/>
</dbReference>
<dbReference type="GO" id="GO:0004888">
    <property type="term" value="F:transmembrane signaling receptor activity"/>
    <property type="evidence" value="ECO:0007669"/>
    <property type="project" value="InterPro"/>
</dbReference>
<dbReference type="GO" id="GO:0006935">
    <property type="term" value="P:chemotaxis"/>
    <property type="evidence" value="ECO:0007669"/>
    <property type="project" value="UniProtKB-KW"/>
</dbReference>
<sequence length="710" mass="75467">MNNWKLRKKLLVAFGLVLSIFTVQSTVAYRATTANAEATRWTDHTYEVIGVASDALAALVDMETGYRGFLVTGQEQFLEPYTSGQQRSSAALEQLMKLTADNPAQVARWNDLMARAEAWQEEITKPGIELRRGVASGIATQQDIVAFETSGKGKAHFDGMRAVFADGIGAERTLLTSRSATSASNAKRLLLVLVGGTLSTILLGLAIAFALAGRISRPVNQLAIAAKAISRGEQEVSLPMESRDELGDLARSFREMVAGQQDMATSAAAIAAGDVSTAVKPRSENDVLGHAFVNLRKTLEALVQEVTGLVAAAKVGQLATRGSTKAFSGTYRDLVQGVNETLDAVVKPINETLAVLERAAQRDLTRRVNSTFVGDHARLADATNLAIGNLSSALHEVEVAAEQIAGASSQVEVGSQSLAEVVSAQAASVEEISSAVQEQSTVTTRTAGLAQEASELTAQARSRVRLGAESMRELDEAMTRMTESAKKTAQIVKRIDEIAFQTNLLALNAAVEAARAGDAGRGFAVVADEVRQLSIRAAEAAKETSTLIDQTVESTTASAAISQRVGDHLTAVQHEVDRVATVATEIAADCTFQRDQTGEIRNALQQVGQRTQESAASAEESASASEELSAQASTMKGLVQSFMVRDGAEQPRVLARRNPLQEVSRAIRERRAPDPLVDEWASIGMPAGSAGTPKTNRGMARPVEAALDIF</sequence>
<keyword evidence="10" id="KW-1185">Reference proteome</keyword>
<evidence type="ECO:0000256" key="1">
    <source>
        <dbReference type="ARBA" id="ARBA00022500"/>
    </source>
</evidence>
<feature type="domain" description="Methyl-accepting transducer" evidence="7">
    <location>
        <begin position="400"/>
        <end position="629"/>
    </location>
</feature>
<keyword evidence="5" id="KW-1133">Transmembrane helix</keyword>
<organism evidence="9 10">
    <name type="scientific">Gemmatimonas phototrophica</name>
    <dbReference type="NCBI Taxonomy" id="1379270"/>
    <lineage>
        <taxon>Bacteria</taxon>
        <taxon>Pseudomonadati</taxon>
        <taxon>Gemmatimonadota</taxon>
        <taxon>Gemmatimonadia</taxon>
        <taxon>Gemmatimonadales</taxon>
        <taxon>Gemmatimonadaceae</taxon>
        <taxon>Gemmatimonas</taxon>
    </lineage>
</organism>
<evidence type="ECO:0000259" key="8">
    <source>
        <dbReference type="PROSITE" id="PS50885"/>
    </source>
</evidence>
<dbReference type="OrthoDB" id="358716at2"/>
<dbReference type="CDD" id="cd19410">
    <property type="entry name" value="HK9-like_sensor"/>
    <property type="match status" value="1"/>
</dbReference>
<name>A0A143BM56_9BACT</name>
<protein>
    <recommendedName>
        <fullName evidence="11">Chemotaxis protein</fullName>
    </recommendedName>
</protein>
<dbReference type="Gene3D" id="1.20.120.1530">
    <property type="match status" value="1"/>
</dbReference>
<dbReference type="InterPro" id="IPR004089">
    <property type="entry name" value="MCPsignal_dom"/>
</dbReference>
<dbReference type="PRINTS" id="PR00260">
    <property type="entry name" value="CHEMTRNSDUCR"/>
</dbReference>
<dbReference type="RefSeq" id="WP_026848709.1">
    <property type="nucleotide sequence ID" value="NZ_CP011454.1"/>
</dbReference>
<evidence type="ECO:0000256" key="2">
    <source>
        <dbReference type="ARBA" id="ARBA00029447"/>
    </source>
</evidence>
<proteinExistence type="inferred from homology"/>
<keyword evidence="5" id="KW-0472">Membrane</keyword>
<dbReference type="SUPFAM" id="SSF158472">
    <property type="entry name" value="HAMP domain-like"/>
    <property type="match status" value="1"/>
</dbReference>
<dbReference type="InterPro" id="IPR003660">
    <property type="entry name" value="HAMP_dom"/>
</dbReference>
<feature type="region of interest" description="Disordered" evidence="4">
    <location>
        <begin position="607"/>
        <end position="631"/>
    </location>
</feature>
<dbReference type="Proteomes" id="UP000076404">
    <property type="component" value="Chromosome"/>
</dbReference>
<dbReference type="PROSITE" id="PS50111">
    <property type="entry name" value="CHEMOTAXIS_TRANSDUC_2"/>
    <property type="match status" value="1"/>
</dbReference>
<dbReference type="InterPro" id="IPR051310">
    <property type="entry name" value="MCP_chemotaxis"/>
</dbReference>
<feature type="compositionally biased region" description="Low complexity" evidence="4">
    <location>
        <begin position="613"/>
        <end position="631"/>
    </location>
</feature>
<evidence type="ECO:0000256" key="3">
    <source>
        <dbReference type="PROSITE-ProRule" id="PRU00284"/>
    </source>
</evidence>
<dbReference type="Pfam" id="PF00672">
    <property type="entry name" value="HAMP"/>
    <property type="match status" value="1"/>
</dbReference>
<gene>
    <name evidence="9" type="ORF">GEMMAAP_13785</name>
</gene>
<evidence type="ECO:0000256" key="5">
    <source>
        <dbReference type="SAM" id="Phobius"/>
    </source>
</evidence>
<dbReference type="PROSITE" id="PS50885">
    <property type="entry name" value="HAMP"/>
    <property type="match status" value="2"/>
</dbReference>
<dbReference type="GO" id="GO:0005886">
    <property type="term" value="C:plasma membrane"/>
    <property type="evidence" value="ECO:0007669"/>
    <property type="project" value="TreeGrafter"/>
</dbReference>
<dbReference type="EMBL" id="CP011454">
    <property type="protein sequence ID" value="AMW05590.1"/>
    <property type="molecule type" value="Genomic_DNA"/>
</dbReference>
<keyword evidence="5" id="KW-0812">Transmembrane</keyword>
<reference evidence="9 10" key="2">
    <citation type="journal article" date="2016" name="Environ. Microbiol. Rep.">
        <title>Metagenomic evidence for the presence of phototrophic Gemmatimonadetes bacteria in diverse environments.</title>
        <authorList>
            <person name="Zeng Y."/>
            <person name="Baumbach J."/>
            <person name="Barbosa E.G."/>
            <person name="Azevedo V."/>
            <person name="Zhang C."/>
            <person name="Koblizek M."/>
        </authorList>
    </citation>
    <scope>NUCLEOTIDE SEQUENCE [LARGE SCALE GENOMIC DNA]</scope>
    <source>
        <strain evidence="9 10">AP64</strain>
    </source>
</reference>
<dbReference type="SMART" id="SM00304">
    <property type="entry name" value="HAMP"/>
    <property type="match status" value="2"/>
</dbReference>
<dbReference type="GO" id="GO:0007165">
    <property type="term" value="P:signal transduction"/>
    <property type="evidence" value="ECO:0007669"/>
    <property type="project" value="UniProtKB-KW"/>
</dbReference>